<evidence type="ECO:0000313" key="7">
    <source>
        <dbReference type="Proteomes" id="UP000224567"/>
    </source>
</evidence>
<comment type="similarity">
    <text evidence="2 4">Belongs to the nucleoporin interacting component (NIC) family.</text>
</comment>
<keyword evidence="7" id="KW-1185">Reference proteome</keyword>
<keyword evidence="4" id="KW-0811">Translocation</keyword>
<reference evidence="7" key="2">
    <citation type="journal article" date="2017" name="J. Anim. Genet.">
        <title>Multiple reference genome sequences of hot pepper reveal the massive evolution of plant disease resistance genes by retroduplication.</title>
        <authorList>
            <person name="Kim S."/>
            <person name="Park J."/>
            <person name="Yeom S.-I."/>
            <person name="Kim Y.-M."/>
            <person name="Seo E."/>
            <person name="Kim K.-T."/>
            <person name="Kim M.-S."/>
            <person name="Lee J.M."/>
            <person name="Cheong K."/>
            <person name="Shin H.-S."/>
            <person name="Kim S.-B."/>
            <person name="Han K."/>
            <person name="Lee J."/>
            <person name="Park M."/>
            <person name="Lee H.-A."/>
            <person name="Lee H.-Y."/>
            <person name="Lee Y."/>
            <person name="Oh S."/>
            <person name="Lee J.H."/>
            <person name="Choi E."/>
            <person name="Choi E."/>
            <person name="Lee S.E."/>
            <person name="Jeon J."/>
            <person name="Kim H."/>
            <person name="Choi G."/>
            <person name="Song H."/>
            <person name="Lee J."/>
            <person name="Lee S.-C."/>
            <person name="Kwon J.-K."/>
            <person name="Lee H.-Y."/>
            <person name="Koo N."/>
            <person name="Hong Y."/>
            <person name="Kim R.W."/>
            <person name="Kang W.-H."/>
            <person name="Huh J.H."/>
            <person name="Kang B.-C."/>
            <person name="Yang T.-J."/>
            <person name="Lee Y.-H."/>
            <person name="Bennetzen J.L."/>
            <person name="Choi D."/>
        </authorList>
    </citation>
    <scope>NUCLEOTIDE SEQUENCE [LARGE SCALE GENOMIC DNA]</scope>
    <source>
        <strain evidence="7">cv. PBC81</strain>
    </source>
</reference>
<evidence type="ECO:0000256" key="2">
    <source>
        <dbReference type="ARBA" id="ARBA00010186"/>
    </source>
</evidence>
<dbReference type="Proteomes" id="UP000224567">
    <property type="component" value="Unassembled WGS sequence"/>
</dbReference>
<evidence type="ECO:0000256" key="4">
    <source>
        <dbReference type="RuleBase" id="RU364035"/>
    </source>
</evidence>
<organism evidence="6 7">
    <name type="scientific">Capsicum baccatum</name>
    <name type="common">Peruvian pepper</name>
    <dbReference type="NCBI Taxonomy" id="33114"/>
    <lineage>
        <taxon>Eukaryota</taxon>
        <taxon>Viridiplantae</taxon>
        <taxon>Streptophyta</taxon>
        <taxon>Embryophyta</taxon>
        <taxon>Tracheophyta</taxon>
        <taxon>Spermatophyta</taxon>
        <taxon>Magnoliopsida</taxon>
        <taxon>eudicotyledons</taxon>
        <taxon>Gunneridae</taxon>
        <taxon>Pentapetalae</taxon>
        <taxon>asterids</taxon>
        <taxon>lamiids</taxon>
        <taxon>Solanales</taxon>
        <taxon>Solanaceae</taxon>
        <taxon>Solanoideae</taxon>
        <taxon>Capsiceae</taxon>
        <taxon>Capsicum</taxon>
    </lineage>
</organism>
<keyword evidence="4" id="KW-0653">Protein transport</keyword>
<proteinExistence type="inferred from homology"/>
<dbReference type="EMBL" id="MLFT02000003">
    <property type="protein sequence ID" value="PHT54222.1"/>
    <property type="molecule type" value="Genomic_DNA"/>
</dbReference>
<feature type="chain" id="PRO_5013814382" description="Nuclear pore protein" evidence="5">
    <location>
        <begin position="23"/>
        <end position="561"/>
    </location>
</feature>
<sequence>MMKVLEFSLLNCFLVAPWNSLSQKDWKKEKRDFLQSLSRISTLPRTNISESSPLGGHQGQIASLTYSPQVSSGPSSVEPLALTNRPIAEKKAAAYGEVVKNLTSARERGLPFKALMGEDSAVQHNVSKKMSLVIGARCHLEWGHEKYIMETIQAHPAQILLRDYGVLDFDAVDARRQPPVDTTWQQIYFCMRTGYYNEAREISQQSRMSHQFSPLLTEWISTGGMVSEEMAAVASEECEKIFGLGDRGEDFLWFQLSAVRESPARSSVVLNEGLAPYTLDDLQAYLNKFELSHYTNKGKDPLVYPYVLLLSIQLLPAVLYLSKDMGDEGYNVDAVHMAIVLADYGVLSEAAAATVGGGQLLWSGRGNMDQRRQRSSTLKQLLTELLSRDDGIDILLGPRGTGEEGQLGRFLTDEKTRKQFLLEAARQYQDAGLYDKSIEIQKRVRAFSAALDTINKCLSDAICALERGRLDGESRTSGLILSGNEILEMFKYYPEIRENVLAQQIVLRQLEAVLSIHKLARLGNNLDAMKEVAKLPFLPLDPRAPDFATDVFQNLSHHVQA</sequence>
<dbReference type="GO" id="GO:0016973">
    <property type="term" value="P:poly(A)+ mRNA export from nucleus"/>
    <property type="evidence" value="ECO:0007669"/>
    <property type="project" value="TreeGrafter"/>
</dbReference>
<evidence type="ECO:0000256" key="1">
    <source>
        <dbReference type="ARBA" id="ARBA00004259"/>
    </source>
</evidence>
<dbReference type="PANTHER" id="PTHR11225:SF4">
    <property type="entry name" value="NUCLEAR PORE COMPLEX PROTEIN NUP93"/>
    <property type="match status" value="1"/>
</dbReference>
<keyword evidence="4" id="KW-0906">Nuclear pore complex</keyword>
<protein>
    <recommendedName>
        <fullName evidence="4">Nuclear pore protein</fullName>
    </recommendedName>
</protein>
<dbReference type="GO" id="GO:0017056">
    <property type="term" value="F:structural constituent of nuclear pore"/>
    <property type="evidence" value="ECO:0007669"/>
    <property type="project" value="InterPro"/>
</dbReference>
<name>A0A2G2X9N2_CAPBA</name>
<keyword evidence="4" id="KW-0509">mRNA transport</keyword>
<evidence type="ECO:0000256" key="5">
    <source>
        <dbReference type="SAM" id="SignalP"/>
    </source>
</evidence>
<keyword evidence="5" id="KW-0732">Signal</keyword>
<keyword evidence="4" id="KW-0813">Transport</keyword>
<dbReference type="AlphaFoldDB" id="A0A2G2X9N2"/>
<dbReference type="GO" id="GO:0006606">
    <property type="term" value="P:protein import into nucleus"/>
    <property type="evidence" value="ECO:0007669"/>
    <property type="project" value="TreeGrafter"/>
</dbReference>
<feature type="signal peptide" evidence="5">
    <location>
        <begin position="1"/>
        <end position="22"/>
    </location>
</feature>
<dbReference type="Pfam" id="PF04097">
    <property type="entry name" value="Nic96"/>
    <property type="match status" value="3"/>
</dbReference>
<accession>A0A2G2X9N2</accession>
<evidence type="ECO:0000256" key="3">
    <source>
        <dbReference type="ARBA" id="ARBA00023242"/>
    </source>
</evidence>
<keyword evidence="4" id="KW-0472">Membrane</keyword>
<dbReference type="GO" id="GO:0005643">
    <property type="term" value="C:nuclear pore"/>
    <property type="evidence" value="ECO:0007669"/>
    <property type="project" value="UniProtKB-SubCell"/>
</dbReference>
<comment type="caution">
    <text evidence="6">The sequence shown here is derived from an EMBL/GenBank/DDBJ whole genome shotgun (WGS) entry which is preliminary data.</text>
</comment>
<dbReference type="OrthoDB" id="1918363at2759"/>
<gene>
    <name evidence="6" type="ORF">CQW23_08684</name>
</gene>
<comment type="subcellular location">
    <subcellularLocation>
        <location evidence="1">Nucleus envelope</location>
    </subcellularLocation>
    <subcellularLocation>
        <location evidence="4">Nucleus</location>
        <location evidence="4">Nuclear pore complex</location>
    </subcellularLocation>
</comment>
<reference evidence="6 7" key="1">
    <citation type="journal article" date="2017" name="Genome Biol.">
        <title>New reference genome sequences of hot pepper reveal the massive evolution of plant disease-resistance genes by retroduplication.</title>
        <authorList>
            <person name="Kim S."/>
            <person name="Park J."/>
            <person name="Yeom S.I."/>
            <person name="Kim Y.M."/>
            <person name="Seo E."/>
            <person name="Kim K.T."/>
            <person name="Kim M.S."/>
            <person name="Lee J.M."/>
            <person name="Cheong K."/>
            <person name="Shin H.S."/>
            <person name="Kim S.B."/>
            <person name="Han K."/>
            <person name="Lee J."/>
            <person name="Park M."/>
            <person name="Lee H.A."/>
            <person name="Lee H.Y."/>
            <person name="Lee Y."/>
            <person name="Oh S."/>
            <person name="Lee J.H."/>
            <person name="Choi E."/>
            <person name="Choi E."/>
            <person name="Lee S.E."/>
            <person name="Jeon J."/>
            <person name="Kim H."/>
            <person name="Choi G."/>
            <person name="Song H."/>
            <person name="Lee J."/>
            <person name="Lee S.C."/>
            <person name="Kwon J.K."/>
            <person name="Lee H.Y."/>
            <person name="Koo N."/>
            <person name="Hong Y."/>
            <person name="Kim R.W."/>
            <person name="Kang W.H."/>
            <person name="Huh J.H."/>
            <person name="Kang B.C."/>
            <person name="Yang T.J."/>
            <person name="Lee Y.H."/>
            <person name="Bennetzen J.L."/>
            <person name="Choi D."/>
        </authorList>
    </citation>
    <scope>NUCLEOTIDE SEQUENCE [LARGE SCALE GENOMIC DNA]</scope>
    <source>
        <strain evidence="7">cv. PBC81</strain>
    </source>
</reference>
<keyword evidence="3 4" id="KW-0539">Nucleus</keyword>
<dbReference type="PANTHER" id="PTHR11225">
    <property type="entry name" value="NUCLEAR PORE COMPLEX PROTEIN NUP93 NUCLEOPORIN NUP93 DEAD EYE PROTEIN"/>
    <property type="match status" value="1"/>
</dbReference>
<evidence type="ECO:0000313" key="6">
    <source>
        <dbReference type="EMBL" id="PHT54222.1"/>
    </source>
</evidence>
<dbReference type="STRING" id="33114.A0A2G2X9N2"/>
<dbReference type="InterPro" id="IPR007231">
    <property type="entry name" value="Nucleoporin_int_Nup93/Nic96"/>
</dbReference>